<dbReference type="EMBL" id="CP021252">
    <property type="protein sequence ID" value="ART20390.1"/>
    <property type="molecule type" value="Genomic_DNA"/>
</dbReference>
<feature type="transmembrane region" description="Helical" evidence="14">
    <location>
        <begin position="100"/>
        <end position="121"/>
    </location>
</feature>
<organism evidence="16 17">
    <name type="scientific">Corynebacterium striatum</name>
    <dbReference type="NCBI Taxonomy" id="43770"/>
    <lineage>
        <taxon>Bacteria</taxon>
        <taxon>Bacillati</taxon>
        <taxon>Actinomycetota</taxon>
        <taxon>Actinomycetes</taxon>
        <taxon>Mycobacteriales</taxon>
        <taxon>Corynebacteriaceae</taxon>
        <taxon>Corynebacterium</taxon>
    </lineage>
</organism>
<evidence type="ECO:0000256" key="5">
    <source>
        <dbReference type="ARBA" id="ARBA00022989"/>
    </source>
</evidence>
<dbReference type="Proteomes" id="UP000250197">
    <property type="component" value="Chromosome"/>
</dbReference>
<comment type="subunit">
    <text evidence="8">Interacts with the Sec translocase complex via SecD. Specifically interacts with transmembrane segments of nascent integral membrane proteins during membrane integration.</text>
</comment>
<gene>
    <name evidence="16" type="ORF">CBE89_01905</name>
</gene>
<evidence type="ECO:0000256" key="8">
    <source>
        <dbReference type="ARBA" id="ARBA00026028"/>
    </source>
</evidence>
<dbReference type="GO" id="GO:0016020">
    <property type="term" value="C:membrane"/>
    <property type="evidence" value="ECO:0007669"/>
    <property type="project" value="UniProtKB-SubCell"/>
</dbReference>
<name>A0A2Z2IW71_CORST</name>
<dbReference type="KEGG" id="cstr:CBE89_01905"/>
<feature type="transmembrane region" description="Helical" evidence="14">
    <location>
        <begin position="164"/>
        <end position="182"/>
    </location>
</feature>
<evidence type="ECO:0000256" key="12">
    <source>
        <dbReference type="RuleBase" id="RU003945"/>
    </source>
</evidence>
<evidence type="ECO:0000256" key="10">
    <source>
        <dbReference type="ARBA" id="ARBA00033245"/>
    </source>
</evidence>
<evidence type="ECO:0000256" key="11">
    <source>
        <dbReference type="ARBA" id="ARBA00033342"/>
    </source>
</evidence>
<dbReference type="PANTHER" id="PTHR12428:SF65">
    <property type="entry name" value="CYTOCHROME C OXIDASE ASSEMBLY PROTEIN COX18, MITOCHONDRIAL"/>
    <property type="match status" value="1"/>
</dbReference>
<evidence type="ECO:0000259" key="15">
    <source>
        <dbReference type="Pfam" id="PF02096"/>
    </source>
</evidence>
<comment type="subcellular location">
    <subcellularLocation>
        <location evidence="1 12">Membrane</location>
        <topology evidence="1 12">Multi-pass membrane protein</topology>
    </subcellularLocation>
</comment>
<proteinExistence type="inferred from homology"/>
<evidence type="ECO:0000256" key="9">
    <source>
        <dbReference type="ARBA" id="ARBA00031538"/>
    </source>
</evidence>
<evidence type="ECO:0000256" key="13">
    <source>
        <dbReference type="SAM" id="MobiDB-lite"/>
    </source>
</evidence>
<dbReference type="RefSeq" id="WP_086890569.1">
    <property type="nucleotide sequence ID" value="NZ_CP021252.1"/>
</dbReference>
<dbReference type="NCBIfam" id="TIGR03592">
    <property type="entry name" value="yidC_oxa1_cterm"/>
    <property type="match status" value="1"/>
</dbReference>
<evidence type="ECO:0000256" key="6">
    <source>
        <dbReference type="ARBA" id="ARBA00023136"/>
    </source>
</evidence>
<evidence type="ECO:0000256" key="2">
    <source>
        <dbReference type="ARBA" id="ARBA00010527"/>
    </source>
</evidence>
<evidence type="ECO:0000256" key="3">
    <source>
        <dbReference type="ARBA" id="ARBA00015325"/>
    </source>
</evidence>
<feature type="domain" description="Membrane insertase YidC/Oxa/ALB C-terminal" evidence="15">
    <location>
        <begin position="30"/>
        <end position="247"/>
    </location>
</feature>
<keyword evidence="6 14" id="KW-0472">Membrane</keyword>
<dbReference type="Pfam" id="PF02096">
    <property type="entry name" value="60KD_IMP"/>
    <property type="match status" value="1"/>
</dbReference>
<dbReference type="AlphaFoldDB" id="A0A2Z2IW71"/>
<feature type="transmembrane region" description="Helical" evidence="14">
    <location>
        <begin position="226"/>
        <end position="247"/>
    </location>
</feature>
<comment type="function">
    <text evidence="7">Required for the insertion and/or proper folding and/or complex formation of integral membrane proteins into the membrane. Involved in integration of membrane proteins that insert both dependently and independently of the Sec translocase complex, as well as at least some lipoproteins. Aids folding of multispanning membrane proteins.</text>
</comment>
<feature type="region of interest" description="Disordered" evidence="13">
    <location>
        <begin position="276"/>
        <end position="295"/>
    </location>
</feature>
<evidence type="ECO:0000313" key="16">
    <source>
        <dbReference type="EMBL" id="ART20390.1"/>
    </source>
</evidence>
<dbReference type="InterPro" id="IPR001708">
    <property type="entry name" value="YidC/ALB3/OXA1/COX18"/>
</dbReference>
<dbReference type="GO" id="GO:0051205">
    <property type="term" value="P:protein insertion into membrane"/>
    <property type="evidence" value="ECO:0007669"/>
    <property type="project" value="TreeGrafter"/>
</dbReference>
<protein>
    <recommendedName>
        <fullName evidence="3">Membrane protein insertase YidC</fullName>
    </recommendedName>
    <alternativeName>
        <fullName evidence="11">Foldase YidC</fullName>
    </alternativeName>
    <alternativeName>
        <fullName evidence="10">Membrane integrase YidC</fullName>
    </alternativeName>
    <alternativeName>
        <fullName evidence="9">Membrane protein YidC</fullName>
    </alternativeName>
</protein>
<dbReference type="InterPro" id="IPR028055">
    <property type="entry name" value="YidC/Oxa/ALB_C"/>
</dbReference>
<evidence type="ECO:0000256" key="1">
    <source>
        <dbReference type="ARBA" id="ARBA00004141"/>
    </source>
</evidence>
<comment type="similarity">
    <text evidence="2">Belongs to the OXA1/ALB3/YidC family. Type 1 subfamily.</text>
</comment>
<accession>A0A2Z2IW71</accession>
<reference evidence="16 17" key="1">
    <citation type="submission" date="2017-05" db="EMBL/GenBank/DDBJ databases">
        <title>Complete genome sequence of Corynebacterium striatum KC-Na-1 isolated from Neophocaena asiaeorientalis in Korea.</title>
        <authorList>
            <person name="Kim J.H."/>
            <person name="Lee K."/>
        </authorList>
    </citation>
    <scope>NUCLEOTIDE SEQUENCE [LARGE SCALE GENOMIC DNA]</scope>
    <source>
        <strain evidence="16 17">KC-Na-01</strain>
    </source>
</reference>
<dbReference type="PANTHER" id="PTHR12428">
    <property type="entry name" value="OXA1"/>
    <property type="match status" value="1"/>
</dbReference>
<dbReference type="GO" id="GO:0032977">
    <property type="term" value="F:membrane insertase activity"/>
    <property type="evidence" value="ECO:0007669"/>
    <property type="project" value="InterPro"/>
</dbReference>
<evidence type="ECO:0000313" key="17">
    <source>
        <dbReference type="Proteomes" id="UP000250197"/>
    </source>
</evidence>
<feature type="compositionally biased region" description="Basic and acidic residues" evidence="13">
    <location>
        <begin position="276"/>
        <end position="292"/>
    </location>
</feature>
<sequence>MLEVFMYPVSGILKLWHLLFASFLDESMAWLVAIVFLVLTVRSFIAPLNWLSVRSGRISALMRPEANAIKARLDAATTVEEAVAALQDQKELHERYKYNPLVGCLPVFIVVPFFLGLYQVVLRASRIGQVDHVGLLTPGDVTSFRAALLNGVPITDFAREHRDLVVPILVLAIGFTVLNMIITQYRSFLTLQFDEKVPRRVFWLMFSMIILMPWMLWSAAMSGPVPVAIIFYWGWTYLYTLVQTLVYEYIMYRRYPLTDAVTQLRRDSFRAWRNKDTKKNKNPEGLSKEDLRAKRKHHAQILGEARKQIRLNSQQAAQKEAE</sequence>
<evidence type="ECO:0000256" key="4">
    <source>
        <dbReference type="ARBA" id="ARBA00022692"/>
    </source>
</evidence>
<feature type="transmembrane region" description="Helical" evidence="14">
    <location>
        <begin position="202"/>
        <end position="220"/>
    </location>
</feature>
<feature type="transmembrane region" description="Helical" evidence="14">
    <location>
        <begin position="28"/>
        <end position="53"/>
    </location>
</feature>
<keyword evidence="5 14" id="KW-1133">Transmembrane helix</keyword>
<keyword evidence="4 12" id="KW-0812">Transmembrane</keyword>
<evidence type="ECO:0000256" key="14">
    <source>
        <dbReference type="SAM" id="Phobius"/>
    </source>
</evidence>
<evidence type="ECO:0000256" key="7">
    <source>
        <dbReference type="ARBA" id="ARBA00025034"/>
    </source>
</evidence>